<feature type="transmembrane region" description="Helical" evidence="1">
    <location>
        <begin position="15"/>
        <end position="40"/>
    </location>
</feature>
<evidence type="ECO:0000313" key="3">
    <source>
        <dbReference type="Proteomes" id="UP000069620"/>
    </source>
</evidence>
<keyword evidence="1" id="KW-1133">Transmembrane helix</keyword>
<feature type="transmembrane region" description="Helical" evidence="1">
    <location>
        <begin position="90"/>
        <end position="107"/>
    </location>
</feature>
<accession>A0A100W2R0</accession>
<sequence>MTDGEDALRAARRTAWWIADVAAGISISFSVIAQMCRLFIEHNRLDMAATEDAFVTQVAAGLGYVALGWIVVSAALAVACRIRYGIASETAVYLALLLLAIVAVAVAH</sequence>
<feature type="transmembrane region" description="Helical" evidence="1">
    <location>
        <begin position="61"/>
        <end position="84"/>
    </location>
</feature>
<protein>
    <submittedName>
        <fullName evidence="2">Histidine kinase</fullName>
    </submittedName>
</protein>
<dbReference type="EMBL" id="BCSX01000040">
    <property type="protein sequence ID" value="GAS90549.1"/>
    <property type="molecule type" value="Genomic_DNA"/>
</dbReference>
<dbReference type="RefSeq" id="WP_062830667.1">
    <property type="nucleotide sequence ID" value="NZ_BCSX01000040.1"/>
</dbReference>
<comment type="caution">
    <text evidence="2">The sequence shown here is derived from an EMBL/GenBank/DDBJ whole genome shotgun (WGS) entry which is preliminary data.</text>
</comment>
<reference evidence="3" key="2">
    <citation type="submission" date="2016-02" db="EMBL/GenBank/DDBJ databases">
        <title>Draft genome sequence of five rapidly growing Mycobacterium species.</title>
        <authorList>
            <person name="Katahira K."/>
            <person name="Gotou Y."/>
            <person name="Iida K."/>
            <person name="Ogura Y."/>
            <person name="Hayashi T."/>
        </authorList>
    </citation>
    <scope>NUCLEOTIDE SEQUENCE [LARGE SCALE GENOMIC DNA]</scope>
    <source>
        <strain evidence="3">JCM15654</strain>
    </source>
</reference>
<keyword evidence="1" id="KW-0812">Transmembrane</keyword>
<dbReference type="GO" id="GO:0016301">
    <property type="term" value="F:kinase activity"/>
    <property type="evidence" value="ECO:0007669"/>
    <property type="project" value="UniProtKB-KW"/>
</dbReference>
<dbReference type="OrthoDB" id="4640786at2"/>
<name>A0A100W2R0_9MYCO</name>
<keyword evidence="1" id="KW-0472">Membrane</keyword>
<keyword evidence="3" id="KW-1185">Reference proteome</keyword>
<keyword evidence="2" id="KW-0418">Kinase</keyword>
<organism evidence="2 3">
    <name type="scientific">Mycolicibacterium brisbanense</name>
    <dbReference type="NCBI Taxonomy" id="146020"/>
    <lineage>
        <taxon>Bacteria</taxon>
        <taxon>Bacillati</taxon>
        <taxon>Actinomycetota</taxon>
        <taxon>Actinomycetes</taxon>
        <taxon>Mycobacteriales</taxon>
        <taxon>Mycobacteriaceae</taxon>
        <taxon>Mycolicibacterium</taxon>
    </lineage>
</organism>
<proteinExistence type="predicted"/>
<evidence type="ECO:0000256" key="1">
    <source>
        <dbReference type="SAM" id="Phobius"/>
    </source>
</evidence>
<evidence type="ECO:0000313" key="2">
    <source>
        <dbReference type="EMBL" id="GAS90549.1"/>
    </source>
</evidence>
<dbReference type="AlphaFoldDB" id="A0A100W2R0"/>
<gene>
    <name evidence="2" type="ORF">RMCB_4645</name>
</gene>
<dbReference type="Proteomes" id="UP000069620">
    <property type="component" value="Unassembled WGS sequence"/>
</dbReference>
<keyword evidence="2" id="KW-0808">Transferase</keyword>
<reference evidence="3" key="1">
    <citation type="journal article" date="2016" name="Genome Announc.">
        <title>Draft Genome Sequences of Five Rapidly Growing Mycobacterium Species, M. thermoresistibile, M. fortuitum subsp. acetamidolyticum, M. canariasense, M. brisbanense, and M. novocastrense.</title>
        <authorList>
            <person name="Katahira K."/>
            <person name="Ogura Y."/>
            <person name="Gotoh Y."/>
            <person name="Hayashi T."/>
        </authorList>
    </citation>
    <scope>NUCLEOTIDE SEQUENCE [LARGE SCALE GENOMIC DNA]</scope>
    <source>
        <strain evidence="3">JCM15654</strain>
    </source>
</reference>
<dbReference type="STRING" id="146020.RMCB_4645"/>